<organism evidence="1">
    <name type="scientific">viral metagenome</name>
    <dbReference type="NCBI Taxonomy" id="1070528"/>
    <lineage>
        <taxon>unclassified sequences</taxon>
        <taxon>metagenomes</taxon>
        <taxon>organismal metagenomes</taxon>
    </lineage>
</organism>
<proteinExistence type="predicted"/>
<dbReference type="EMBL" id="MN738852">
    <property type="protein sequence ID" value="QHT28175.1"/>
    <property type="molecule type" value="Genomic_DNA"/>
</dbReference>
<accession>A0A6C0ELF3</accession>
<evidence type="ECO:0000313" key="1">
    <source>
        <dbReference type="EMBL" id="QHT28175.1"/>
    </source>
</evidence>
<dbReference type="AlphaFoldDB" id="A0A6C0ELF3"/>
<reference evidence="1" key="1">
    <citation type="journal article" date="2020" name="Nature">
        <title>Giant virus diversity and host interactions through global metagenomics.</title>
        <authorList>
            <person name="Schulz F."/>
            <person name="Roux S."/>
            <person name="Paez-Espino D."/>
            <person name="Jungbluth S."/>
            <person name="Walsh D.A."/>
            <person name="Denef V.J."/>
            <person name="McMahon K.D."/>
            <person name="Konstantinidis K.T."/>
            <person name="Eloe-Fadrosh E.A."/>
            <person name="Kyrpides N.C."/>
            <person name="Woyke T."/>
        </authorList>
    </citation>
    <scope>NUCLEOTIDE SEQUENCE</scope>
    <source>
        <strain evidence="1">GVMAG-M-3300001348-25</strain>
    </source>
</reference>
<sequence length="417" mass="48311">MGNAQGKSNVNDNSDQKEINKYLIQMDMIAANYATTLNLHQMSHLTNPDYCNNLTIISSDNIAKNLSSSEINFLEQRLEKGIPIDKMTNDKIIHFKKTSNLDITNPTKKRRMCIGIAEFYIKLSHIYAAIFKTIQPMYVYKDNDGSLVTFTLEEKDKIPKHVKYETTYVNFCNQRLQALINKHEYSENDEVVEVQPDFCNINLNQKDGTTKNLSQLIGMSEFEKLFYDVYDFDKGVYRSMSASMQKEYNEALQSFYEIFTGNKDKMPENIKRFKDITLKDYHNGKGCKEDGTLKQKMSGSIKNKAFKEYAIHLKKMLDDSNKKQEEILNIIGELFSFVKDENIGKELVIVQPALTKESLDKIGLKARNLIKQMYIDCETNFFNALVKYQTIIVERGKELQEKQIHNLEAEIENTILE</sequence>
<protein>
    <submittedName>
        <fullName evidence="1">Uncharacterized protein</fullName>
    </submittedName>
</protein>
<name>A0A6C0ELF3_9ZZZZ</name>